<comment type="caution">
    <text evidence="4">The sequence shown here is derived from an EMBL/GenBank/DDBJ whole genome shotgun (WGS) entry which is preliminary data.</text>
</comment>
<dbReference type="SUPFAM" id="SSF54001">
    <property type="entry name" value="Cysteine proteinases"/>
    <property type="match status" value="1"/>
</dbReference>
<protein>
    <recommendedName>
        <fullName evidence="2">ubiquitinyl hydrolase 1</fullName>
        <ecNumber evidence="2">3.4.19.12</ecNumber>
    </recommendedName>
</protein>
<dbReference type="InterPro" id="IPR001394">
    <property type="entry name" value="Peptidase_C19_UCH"/>
</dbReference>
<evidence type="ECO:0000259" key="3">
    <source>
        <dbReference type="PROSITE" id="PS50235"/>
    </source>
</evidence>
<dbReference type="Gene3D" id="3.90.70.10">
    <property type="entry name" value="Cysteine proteinases"/>
    <property type="match status" value="1"/>
</dbReference>
<dbReference type="PANTHER" id="PTHR21646">
    <property type="entry name" value="UBIQUITIN CARBOXYL-TERMINAL HYDROLASE"/>
    <property type="match status" value="1"/>
</dbReference>
<dbReference type="AlphaFoldDB" id="A0A7D9L9E6"/>
<dbReference type="PANTHER" id="PTHR21646:SF39">
    <property type="entry name" value="UBIQUITIN CARBOXYL-TERMINAL HYDROLASE 16"/>
    <property type="match status" value="1"/>
</dbReference>
<dbReference type="OrthoDB" id="2020758at2759"/>
<reference evidence="4" key="1">
    <citation type="submission" date="2020-04" db="EMBL/GenBank/DDBJ databases">
        <authorList>
            <person name="Alioto T."/>
            <person name="Alioto T."/>
            <person name="Gomez Garrido J."/>
        </authorList>
    </citation>
    <scope>NUCLEOTIDE SEQUENCE</scope>
    <source>
        <strain evidence="4">A484AB</strain>
    </source>
</reference>
<dbReference type="EMBL" id="CACRXK020015514">
    <property type="protein sequence ID" value="CAB4028491.1"/>
    <property type="molecule type" value="Genomic_DNA"/>
</dbReference>
<organism evidence="4 5">
    <name type="scientific">Paramuricea clavata</name>
    <name type="common">Red gorgonian</name>
    <name type="synonym">Violescent sea-whip</name>
    <dbReference type="NCBI Taxonomy" id="317549"/>
    <lineage>
        <taxon>Eukaryota</taxon>
        <taxon>Metazoa</taxon>
        <taxon>Cnidaria</taxon>
        <taxon>Anthozoa</taxon>
        <taxon>Octocorallia</taxon>
        <taxon>Malacalcyonacea</taxon>
        <taxon>Plexauridae</taxon>
        <taxon>Paramuricea</taxon>
    </lineage>
</organism>
<evidence type="ECO:0000256" key="2">
    <source>
        <dbReference type="ARBA" id="ARBA00012759"/>
    </source>
</evidence>
<proteinExistence type="predicted"/>
<comment type="catalytic activity">
    <reaction evidence="1">
        <text>Thiol-dependent hydrolysis of ester, thioester, amide, peptide and isopeptide bonds formed by the C-terminal Gly of ubiquitin (a 76-residue protein attached to proteins as an intracellular targeting signal).</text>
        <dbReference type="EC" id="3.4.19.12"/>
    </reaction>
</comment>
<dbReference type="Pfam" id="PF00443">
    <property type="entry name" value="UCH"/>
    <property type="match status" value="1"/>
</dbReference>
<accession>A0A7D9L9E6</accession>
<dbReference type="EC" id="3.4.19.12" evidence="2"/>
<dbReference type="GO" id="GO:0016579">
    <property type="term" value="P:protein deubiquitination"/>
    <property type="evidence" value="ECO:0007669"/>
    <property type="project" value="InterPro"/>
</dbReference>
<keyword evidence="5" id="KW-1185">Reference proteome</keyword>
<evidence type="ECO:0000256" key="1">
    <source>
        <dbReference type="ARBA" id="ARBA00000707"/>
    </source>
</evidence>
<keyword evidence="4" id="KW-0378">Hydrolase</keyword>
<dbReference type="InterPro" id="IPR050185">
    <property type="entry name" value="Ub_carboxyl-term_hydrolase"/>
</dbReference>
<evidence type="ECO:0000313" key="5">
    <source>
        <dbReference type="Proteomes" id="UP001152795"/>
    </source>
</evidence>
<dbReference type="PROSITE" id="PS50235">
    <property type="entry name" value="USP_3"/>
    <property type="match status" value="1"/>
</dbReference>
<evidence type="ECO:0000313" key="4">
    <source>
        <dbReference type="EMBL" id="CAB4028491.1"/>
    </source>
</evidence>
<gene>
    <name evidence="4" type="ORF">PACLA_8A043034</name>
</gene>
<dbReference type="Proteomes" id="UP001152795">
    <property type="component" value="Unassembled WGS sequence"/>
</dbReference>
<dbReference type="GO" id="GO:0004843">
    <property type="term" value="F:cysteine-type deubiquitinase activity"/>
    <property type="evidence" value="ECO:0007669"/>
    <property type="project" value="UniProtKB-EC"/>
</dbReference>
<dbReference type="InterPro" id="IPR028889">
    <property type="entry name" value="USP"/>
</dbReference>
<dbReference type="InterPro" id="IPR038765">
    <property type="entry name" value="Papain-like_cys_pep_sf"/>
</dbReference>
<name>A0A7D9L9E6_PARCT</name>
<feature type="domain" description="USP" evidence="3">
    <location>
        <begin position="1"/>
        <end position="132"/>
    </location>
</feature>
<sequence length="132" mass="14710">MASDFQFCILPSEDKQELGPLSVTIVDKPGPLTTALAKFLQDMKSEGKKHVISPGYLFTEICKKAPRFKGFRQQDSQELLRYLLDSVRTEEIKGVKRALLLSFGVKNAANKEGVSADKVDEDVHEKLRGVCP</sequence>